<evidence type="ECO:0000256" key="10">
    <source>
        <dbReference type="RuleBase" id="RU363063"/>
    </source>
</evidence>
<evidence type="ECO:0000256" key="6">
    <source>
        <dbReference type="ARBA" id="ARBA00022968"/>
    </source>
</evidence>
<evidence type="ECO:0000256" key="9">
    <source>
        <dbReference type="ARBA" id="ARBA00023136"/>
    </source>
</evidence>
<evidence type="ECO:0000256" key="8">
    <source>
        <dbReference type="ARBA" id="ARBA00023034"/>
    </source>
</evidence>
<evidence type="ECO:0000256" key="7">
    <source>
        <dbReference type="ARBA" id="ARBA00022989"/>
    </source>
</evidence>
<comment type="similarity">
    <text evidence="2 10">Belongs to the glycosyltransferase 31 family.</text>
</comment>
<protein>
    <recommendedName>
        <fullName evidence="10">Hexosyltransferase</fullName>
        <ecNumber evidence="10">2.4.1.-</ecNumber>
    </recommendedName>
</protein>
<evidence type="ECO:0000313" key="11">
    <source>
        <dbReference type="EMBL" id="KRT83803.1"/>
    </source>
</evidence>
<dbReference type="GO" id="GO:0016758">
    <property type="term" value="F:hexosyltransferase activity"/>
    <property type="evidence" value="ECO:0007669"/>
    <property type="project" value="InterPro"/>
</dbReference>
<dbReference type="GO" id="GO:0008194">
    <property type="term" value="F:UDP-glycosyltransferase activity"/>
    <property type="evidence" value="ECO:0007669"/>
    <property type="project" value="TreeGrafter"/>
</dbReference>
<name>A0A0T6B9A5_9SCAR</name>
<evidence type="ECO:0000256" key="2">
    <source>
        <dbReference type="ARBA" id="ARBA00008661"/>
    </source>
</evidence>
<dbReference type="GO" id="GO:0000139">
    <property type="term" value="C:Golgi membrane"/>
    <property type="evidence" value="ECO:0007669"/>
    <property type="project" value="UniProtKB-SubCell"/>
</dbReference>
<dbReference type="GO" id="GO:0006493">
    <property type="term" value="P:protein O-linked glycosylation"/>
    <property type="evidence" value="ECO:0007669"/>
    <property type="project" value="TreeGrafter"/>
</dbReference>
<dbReference type="PANTHER" id="PTHR11214:SF349">
    <property type="entry name" value="BETA-1,3-GALACTOSYLTRANSFERASE BRN"/>
    <property type="match status" value="1"/>
</dbReference>
<sequence length="380" mass="45479">MVMKMIRSVKALFSSKYSKQCVWRIKFKSVLLLIAVVTFLYISEMINHFYEVDFKKFQYPLEGNIEKYVMQLRDNKIPSKQPINVYKYEYITDCLQKCQDKTPLRLVIVIKSAIPNFERRYVIRRTWGYEKRFSDVGIRTVFLLGNGNDTKLQAKIEREYLLYRDIVQANFTDTYYNNTIKTMVGFKWAVSKCPYSKFYLFSDDDMYISTKNLLRYVRHPTKYPEYLTDVENTINNGRLKRMKRQLVDFDLPDGIRFYSGYVKQTSPFRNRFSKFHMPLEEYKYDSYPLYATAGAYILSKDALIDMHYASLYTKHFRFDDVYLGILAHKIGILPYHSNYFHLFKVKYSPQNYEYIIASHGYHDPEELLQVWNKQRELGSA</sequence>
<keyword evidence="5" id="KW-0812">Transmembrane</keyword>
<dbReference type="Gene3D" id="3.90.550.50">
    <property type="match status" value="1"/>
</dbReference>
<keyword evidence="7" id="KW-1133">Transmembrane helix</keyword>
<evidence type="ECO:0000256" key="3">
    <source>
        <dbReference type="ARBA" id="ARBA00022676"/>
    </source>
</evidence>
<evidence type="ECO:0000256" key="4">
    <source>
        <dbReference type="ARBA" id="ARBA00022679"/>
    </source>
</evidence>
<evidence type="ECO:0000256" key="5">
    <source>
        <dbReference type="ARBA" id="ARBA00022692"/>
    </source>
</evidence>
<dbReference type="PANTHER" id="PTHR11214">
    <property type="entry name" value="BETA-1,3-N-ACETYLGLUCOSAMINYLTRANSFERASE"/>
    <property type="match status" value="1"/>
</dbReference>
<dbReference type="AlphaFoldDB" id="A0A0T6B9A5"/>
<keyword evidence="12" id="KW-1185">Reference proteome</keyword>
<keyword evidence="3 10" id="KW-0328">Glycosyltransferase</keyword>
<keyword evidence="4" id="KW-0808">Transferase</keyword>
<keyword evidence="8 10" id="KW-0333">Golgi apparatus</keyword>
<reference evidence="11 12" key="1">
    <citation type="submission" date="2015-09" db="EMBL/GenBank/DDBJ databases">
        <title>Draft genome of the scarab beetle Oryctes borbonicus.</title>
        <authorList>
            <person name="Meyer J.M."/>
            <person name="Markov G.V."/>
            <person name="Baskaran P."/>
            <person name="Herrmann M."/>
            <person name="Sommer R.J."/>
            <person name="Roedelsperger C."/>
        </authorList>
    </citation>
    <scope>NUCLEOTIDE SEQUENCE [LARGE SCALE GENOMIC DNA]</scope>
    <source>
        <strain evidence="11">OB123</strain>
        <tissue evidence="11">Whole animal</tissue>
    </source>
</reference>
<evidence type="ECO:0000256" key="1">
    <source>
        <dbReference type="ARBA" id="ARBA00004323"/>
    </source>
</evidence>
<dbReference type="InterPro" id="IPR002659">
    <property type="entry name" value="Glyco_trans_31"/>
</dbReference>
<dbReference type="EMBL" id="LJIG01009076">
    <property type="protein sequence ID" value="KRT83803.1"/>
    <property type="molecule type" value="Genomic_DNA"/>
</dbReference>
<evidence type="ECO:0000313" key="12">
    <source>
        <dbReference type="Proteomes" id="UP000051574"/>
    </source>
</evidence>
<keyword evidence="9" id="KW-0472">Membrane</keyword>
<organism evidence="11 12">
    <name type="scientific">Oryctes borbonicus</name>
    <dbReference type="NCBI Taxonomy" id="1629725"/>
    <lineage>
        <taxon>Eukaryota</taxon>
        <taxon>Metazoa</taxon>
        <taxon>Ecdysozoa</taxon>
        <taxon>Arthropoda</taxon>
        <taxon>Hexapoda</taxon>
        <taxon>Insecta</taxon>
        <taxon>Pterygota</taxon>
        <taxon>Neoptera</taxon>
        <taxon>Endopterygota</taxon>
        <taxon>Coleoptera</taxon>
        <taxon>Polyphaga</taxon>
        <taxon>Scarabaeiformia</taxon>
        <taxon>Scarabaeidae</taxon>
        <taxon>Dynastinae</taxon>
        <taxon>Oryctes</taxon>
    </lineage>
</organism>
<proteinExistence type="inferred from homology"/>
<dbReference type="EC" id="2.4.1.-" evidence="10"/>
<dbReference type="Pfam" id="PF01762">
    <property type="entry name" value="Galactosyl_T"/>
    <property type="match status" value="2"/>
</dbReference>
<accession>A0A0T6B9A5</accession>
<comment type="subcellular location">
    <subcellularLocation>
        <location evidence="1 10">Golgi apparatus membrane</location>
        <topology evidence="1 10">Single-pass type II membrane protein</topology>
    </subcellularLocation>
</comment>
<comment type="caution">
    <text evidence="11">The sequence shown here is derived from an EMBL/GenBank/DDBJ whole genome shotgun (WGS) entry which is preliminary data.</text>
</comment>
<gene>
    <name evidence="11" type="ORF">AMK59_3982</name>
</gene>
<dbReference type="Proteomes" id="UP000051574">
    <property type="component" value="Unassembled WGS sequence"/>
</dbReference>
<dbReference type="OrthoDB" id="5957813at2759"/>
<keyword evidence="6" id="KW-0735">Signal-anchor</keyword>
<dbReference type="FunFam" id="3.90.550.50:FF:000042">
    <property type="entry name" value="Hexosyltransferase"/>
    <property type="match status" value="1"/>
</dbReference>